<dbReference type="AlphaFoldDB" id="A0A7Y9FSU5"/>
<name>A0A7Y9FSU5_9SPHN</name>
<keyword evidence="2" id="KW-1185">Reference proteome</keyword>
<sequence>MDLSVPPEDPVEAEGYVELYRHLQQLFAALGGRRLSEEDFAKWDADVKKLLRASELPRYEKPLRPHIPLSSDTIQYARNFHLTKILWARKGLEKLMTDTGY</sequence>
<proteinExistence type="predicted"/>
<comment type="caution">
    <text evidence="1">The sequence shown here is derived from an EMBL/GenBank/DDBJ whole genome shotgun (WGS) entry which is preliminary data.</text>
</comment>
<dbReference type="EMBL" id="JACCBY010000006">
    <property type="protein sequence ID" value="NYD91636.1"/>
    <property type="molecule type" value="Genomic_DNA"/>
</dbReference>
<dbReference type="Proteomes" id="UP000517753">
    <property type="component" value="Unassembled WGS sequence"/>
</dbReference>
<accession>A0A7Y9FSU5</accession>
<gene>
    <name evidence="1" type="ORF">HD841_003452</name>
</gene>
<organism evidence="1 2">
    <name type="scientific">Sphingomonas melonis</name>
    <dbReference type="NCBI Taxonomy" id="152682"/>
    <lineage>
        <taxon>Bacteria</taxon>
        <taxon>Pseudomonadati</taxon>
        <taxon>Pseudomonadota</taxon>
        <taxon>Alphaproteobacteria</taxon>
        <taxon>Sphingomonadales</taxon>
        <taxon>Sphingomonadaceae</taxon>
        <taxon>Sphingomonas</taxon>
    </lineage>
</organism>
<reference evidence="1 2" key="1">
    <citation type="submission" date="2020-08" db="EMBL/GenBank/DDBJ databases">
        <title>The Agave Microbiome: Exploring the role of microbial communities in plant adaptations to desert environments.</title>
        <authorList>
            <person name="Partida-Martinez L.P."/>
        </authorList>
    </citation>
    <scope>NUCLEOTIDE SEQUENCE [LARGE SCALE GENOMIC DNA]</scope>
    <source>
        <strain evidence="1 2">AS2.3</strain>
    </source>
</reference>
<evidence type="ECO:0000313" key="2">
    <source>
        <dbReference type="Proteomes" id="UP000517753"/>
    </source>
</evidence>
<protein>
    <submittedName>
        <fullName evidence="1">Uncharacterized protein</fullName>
    </submittedName>
</protein>
<evidence type="ECO:0000313" key="1">
    <source>
        <dbReference type="EMBL" id="NYD91636.1"/>
    </source>
</evidence>